<evidence type="ECO:0000313" key="1">
    <source>
        <dbReference type="EMBL" id="PWT27856.1"/>
    </source>
</evidence>
<proteinExistence type="predicted"/>
<keyword evidence="2" id="KW-1185">Reference proteome</keyword>
<dbReference type="EMBL" id="NXNG01000001">
    <property type="protein sequence ID" value="PWT27856.1"/>
    <property type="molecule type" value="Genomic_DNA"/>
</dbReference>
<protein>
    <submittedName>
        <fullName evidence="1">Uncharacterized protein</fullName>
    </submittedName>
</protein>
<dbReference type="AlphaFoldDB" id="A0A317G3I4"/>
<reference evidence="1 2" key="1">
    <citation type="submission" date="2017-09" db="EMBL/GenBank/DDBJ databases">
        <title>High-quality draft genome sequence of Butyrivibrio fibrisolvens INBov1, isolated from cow rumen.</title>
        <authorList>
            <person name="Rodriguez Hernaez J."/>
            <person name="Rivarola M."/>
            <person name="Paniego N."/>
            <person name="Cravero S."/>
            <person name="Ceron Cucchi M."/>
            <person name="Martinez M.C."/>
        </authorList>
    </citation>
    <scope>NUCLEOTIDE SEQUENCE [LARGE SCALE GENOMIC DNA]</scope>
    <source>
        <strain evidence="1 2">INBov1</strain>
    </source>
</reference>
<comment type="caution">
    <text evidence="1">The sequence shown here is derived from an EMBL/GenBank/DDBJ whole genome shotgun (WGS) entry which is preliminary data.</text>
</comment>
<gene>
    <name evidence="1" type="ORF">CPT75_12480</name>
</gene>
<evidence type="ECO:0000313" key="2">
    <source>
        <dbReference type="Proteomes" id="UP000245488"/>
    </source>
</evidence>
<name>A0A317G3I4_BUTFI</name>
<sequence>MKCVMLNGEHLNNWINIDSIISSILTELNIDSTEKHICDKKIEYVLMKGEMAISISYTLDKAYDFMVVDVHSENIVYSNTEFGVEPLELSGLINRDMIKIRNEKPYK</sequence>
<organism evidence="1 2">
    <name type="scientific">Butyrivibrio fibrisolvens</name>
    <dbReference type="NCBI Taxonomy" id="831"/>
    <lineage>
        <taxon>Bacteria</taxon>
        <taxon>Bacillati</taxon>
        <taxon>Bacillota</taxon>
        <taxon>Clostridia</taxon>
        <taxon>Lachnospirales</taxon>
        <taxon>Lachnospiraceae</taxon>
        <taxon>Butyrivibrio</taxon>
    </lineage>
</organism>
<accession>A0A317G3I4</accession>
<dbReference type="Proteomes" id="UP000245488">
    <property type="component" value="Chromosome"/>
</dbReference>